<name>A0A8T2TRW8_CERRI</name>
<dbReference type="OrthoDB" id="25414at2759"/>
<dbReference type="Proteomes" id="UP000825935">
    <property type="component" value="Chromosome 11"/>
</dbReference>
<dbReference type="EMBL" id="CM035416">
    <property type="protein sequence ID" value="KAH7425168.1"/>
    <property type="molecule type" value="Genomic_DNA"/>
</dbReference>
<dbReference type="PANTHER" id="PTHR24209">
    <property type="entry name" value="PROTEIN DA1-RELATED 2"/>
    <property type="match status" value="1"/>
</dbReference>
<dbReference type="Pfam" id="PF12315">
    <property type="entry name" value="DA1-like"/>
    <property type="match status" value="1"/>
</dbReference>
<evidence type="ECO:0000313" key="2">
    <source>
        <dbReference type="EMBL" id="KAH7425168.1"/>
    </source>
</evidence>
<dbReference type="GO" id="GO:0043130">
    <property type="term" value="F:ubiquitin binding"/>
    <property type="evidence" value="ECO:0007669"/>
    <property type="project" value="TreeGrafter"/>
</dbReference>
<accession>A0A8T2TRW8</accession>
<protein>
    <recommendedName>
        <fullName evidence="1">Protein DA1-like domain-containing protein</fullName>
    </recommendedName>
</protein>
<feature type="domain" description="Protein DA1-like" evidence="1">
    <location>
        <begin position="1"/>
        <end position="77"/>
    </location>
</feature>
<dbReference type="InterPro" id="IPR022087">
    <property type="entry name" value="DA1-like_dom"/>
</dbReference>
<proteinExistence type="predicted"/>
<gene>
    <name evidence="2" type="ORF">KP509_11G042600</name>
</gene>
<organism evidence="2 3">
    <name type="scientific">Ceratopteris richardii</name>
    <name type="common">Triangle waterfern</name>
    <dbReference type="NCBI Taxonomy" id="49495"/>
    <lineage>
        <taxon>Eukaryota</taxon>
        <taxon>Viridiplantae</taxon>
        <taxon>Streptophyta</taxon>
        <taxon>Embryophyta</taxon>
        <taxon>Tracheophyta</taxon>
        <taxon>Polypodiopsida</taxon>
        <taxon>Polypodiidae</taxon>
        <taxon>Polypodiales</taxon>
        <taxon>Pteridineae</taxon>
        <taxon>Pteridaceae</taxon>
        <taxon>Parkerioideae</taxon>
        <taxon>Ceratopteris</taxon>
    </lineage>
</organism>
<comment type="caution">
    <text evidence="2">The sequence shown here is derived from an EMBL/GenBank/DDBJ whole genome shotgun (WGS) entry which is preliminary data.</text>
</comment>
<sequence length="82" mass="9077">MAHLWLESEVMAGSSSTSKYSVKSSATNNPIEKELGKFFLQQITNDNSPIYGKGFQAGYASMMRFGLPRTLNHIKMTGSFPL</sequence>
<dbReference type="PANTHER" id="PTHR24209:SF7">
    <property type="entry name" value="PROTEIN DA1-RELATED 2"/>
    <property type="match status" value="1"/>
</dbReference>
<keyword evidence="3" id="KW-1185">Reference proteome</keyword>
<reference evidence="2" key="1">
    <citation type="submission" date="2021-08" db="EMBL/GenBank/DDBJ databases">
        <title>WGS assembly of Ceratopteris richardii.</title>
        <authorList>
            <person name="Marchant D.B."/>
            <person name="Chen G."/>
            <person name="Jenkins J."/>
            <person name="Shu S."/>
            <person name="Leebens-Mack J."/>
            <person name="Grimwood J."/>
            <person name="Schmutz J."/>
            <person name="Soltis P."/>
            <person name="Soltis D."/>
            <person name="Chen Z.-H."/>
        </authorList>
    </citation>
    <scope>NUCLEOTIDE SEQUENCE</scope>
    <source>
        <strain evidence="2">Whitten #5841</strain>
        <tissue evidence="2">Leaf</tissue>
    </source>
</reference>
<evidence type="ECO:0000259" key="1">
    <source>
        <dbReference type="Pfam" id="PF12315"/>
    </source>
</evidence>
<dbReference type="InterPro" id="IPR045218">
    <property type="entry name" value="DA1-like"/>
</dbReference>
<dbReference type="AlphaFoldDB" id="A0A8T2TRW8"/>
<evidence type="ECO:0000313" key="3">
    <source>
        <dbReference type="Proteomes" id="UP000825935"/>
    </source>
</evidence>